<dbReference type="HAMAP" id="MF_00052_B">
    <property type="entry name" value="RNase_HII_B"/>
    <property type="match status" value="1"/>
</dbReference>
<keyword evidence="12 14" id="KW-0378">Hydrolase</keyword>
<dbReference type="NCBIfam" id="NF000594">
    <property type="entry name" value="PRK00015.1-1"/>
    <property type="match status" value="1"/>
</dbReference>
<dbReference type="GO" id="GO:0004523">
    <property type="term" value="F:RNA-DNA hybrid ribonuclease activity"/>
    <property type="evidence" value="ECO:0007669"/>
    <property type="project" value="UniProtKB-EC"/>
</dbReference>
<comment type="function">
    <text evidence="3 14 16">Endonuclease that specifically degrades the RNA of RNA-DNA hybrids.</text>
</comment>
<dbReference type="Pfam" id="PF01351">
    <property type="entry name" value="RNase_HII"/>
    <property type="match status" value="1"/>
</dbReference>
<evidence type="ECO:0000256" key="4">
    <source>
        <dbReference type="ARBA" id="ARBA00004496"/>
    </source>
</evidence>
<evidence type="ECO:0000256" key="2">
    <source>
        <dbReference type="ARBA" id="ARBA00001946"/>
    </source>
</evidence>
<evidence type="ECO:0000313" key="18">
    <source>
        <dbReference type="EMBL" id="MDA7025881.1"/>
    </source>
</evidence>
<proteinExistence type="inferred from homology"/>
<feature type="binding site" evidence="14 15">
    <location>
        <position position="170"/>
    </location>
    <ligand>
        <name>a divalent metal cation</name>
        <dbReference type="ChEBI" id="CHEBI:60240"/>
    </ligand>
</feature>
<evidence type="ECO:0000256" key="10">
    <source>
        <dbReference type="ARBA" id="ARBA00022723"/>
    </source>
</evidence>
<dbReference type="EMBL" id="JAQKAB010000002">
    <property type="protein sequence ID" value="MDA7025881.1"/>
    <property type="molecule type" value="Genomic_DNA"/>
</dbReference>
<keyword evidence="10 14" id="KW-0479">Metal-binding</keyword>
<keyword evidence="8 14" id="KW-0963">Cytoplasm</keyword>
<dbReference type="PROSITE" id="PS51975">
    <property type="entry name" value="RNASE_H_2"/>
    <property type="match status" value="1"/>
</dbReference>
<dbReference type="InterPro" id="IPR022898">
    <property type="entry name" value="RNase_HII"/>
</dbReference>
<comment type="cofactor">
    <cofactor evidence="14 15">
        <name>Mn(2+)</name>
        <dbReference type="ChEBI" id="CHEBI:29035"/>
    </cofactor>
    <cofactor evidence="14 15">
        <name>Mg(2+)</name>
        <dbReference type="ChEBI" id="CHEBI:18420"/>
    </cofactor>
    <text evidence="14 15">Manganese or magnesium. Binds 1 divalent metal ion per monomer in the absence of substrate. May bind a second metal ion after substrate binding.</text>
</comment>
<dbReference type="NCBIfam" id="NF000595">
    <property type="entry name" value="PRK00015.1-3"/>
    <property type="match status" value="1"/>
</dbReference>
<name>A0ABT4X375_9BACI</name>
<dbReference type="Proteomes" id="UP001211894">
    <property type="component" value="Unassembled WGS sequence"/>
</dbReference>
<comment type="subcellular location">
    <subcellularLocation>
        <location evidence="4 14">Cytoplasm</location>
    </subcellularLocation>
</comment>
<evidence type="ECO:0000256" key="6">
    <source>
        <dbReference type="ARBA" id="ARBA00012180"/>
    </source>
</evidence>
<evidence type="ECO:0000256" key="9">
    <source>
        <dbReference type="ARBA" id="ARBA00022722"/>
    </source>
</evidence>
<keyword evidence="19" id="KW-1185">Reference proteome</keyword>
<evidence type="ECO:0000256" key="15">
    <source>
        <dbReference type="PROSITE-ProRule" id="PRU01319"/>
    </source>
</evidence>
<protein>
    <recommendedName>
        <fullName evidence="7 14">Ribonuclease HII</fullName>
        <shortName evidence="14">RNase HII</shortName>
        <ecNumber evidence="6 14">3.1.26.4</ecNumber>
    </recommendedName>
</protein>
<evidence type="ECO:0000256" key="12">
    <source>
        <dbReference type="ARBA" id="ARBA00022801"/>
    </source>
</evidence>
<keyword evidence="9 14" id="KW-0540">Nuclease</keyword>
<evidence type="ECO:0000256" key="8">
    <source>
        <dbReference type="ARBA" id="ARBA00022490"/>
    </source>
</evidence>
<evidence type="ECO:0000259" key="17">
    <source>
        <dbReference type="PROSITE" id="PS51975"/>
    </source>
</evidence>
<evidence type="ECO:0000313" key="19">
    <source>
        <dbReference type="Proteomes" id="UP001211894"/>
    </source>
</evidence>
<dbReference type="InterPro" id="IPR036397">
    <property type="entry name" value="RNaseH_sf"/>
</dbReference>
<dbReference type="InterPro" id="IPR024567">
    <property type="entry name" value="RNase_HII/HIII_dom"/>
</dbReference>
<organism evidence="18 19">
    <name type="scientific">Bacillus changyiensis</name>
    <dbReference type="NCBI Taxonomy" id="3004103"/>
    <lineage>
        <taxon>Bacteria</taxon>
        <taxon>Bacillati</taxon>
        <taxon>Bacillota</taxon>
        <taxon>Bacilli</taxon>
        <taxon>Bacillales</taxon>
        <taxon>Bacillaceae</taxon>
        <taxon>Bacillus</taxon>
    </lineage>
</organism>
<evidence type="ECO:0000256" key="1">
    <source>
        <dbReference type="ARBA" id="ARBA00000077"/>
    </source>
</evidence>
<evidence type="ECO:0000256" key="11">
    <source>
        <dbReference type="ARBA" id="ARBA00022759"/>
    </source>
</evidence>
<dbReference type="InterPro" id="IPR001352">
    <property type="entry name" value="RNase_HII/HIII"/>
</dbReference>
<evidence type="ECO:0000256" key="16">
    <source>
        <dbReference type="RuleBase" id="RU003515"/>
    </source>
</evidence>
<evidence type="ECO:0000256" key="7">
    <source>
        <dbReference type="ARBA" id="ARBA00019179"/>
    </source>
</evidence>
<comment type="catalytic activity">
    <reaction evidence="1 14 15 16">
        <text>Endonucleolytic cleavage to 5'-phosphomonoester.</text>
        <dbReference type="EC" id="3.1.26.4"/>
    </reaction>
</comment>
<comment type="caution">
    <text evidence="18">The sequence shown here is derived from an EMBL/GenBank/DDBJ whole genome shotgun (WGS) entry which is preliminary data.</text>
</comment>
<gene>
    <name evidence="14" type="primary">rnhB</name>
    <name evidence="18" type="ORF">PJ311_04545</name>
</gene>
<reference evidence="18 19" key="1">
    <citation type="submission" date="2023-01" db="EMBL/GenBank/DDBJ databases">
        <title>Bacillus changyiensis sp. nov., isolated from a coastal deposit.</title>
        <authorList>
            <person name="Xiao G."/>
            <person name="Lai Q."/>
            <person name="Hu Z."/>
            <person name="Shao Z."/>
        </authorList>
    </citation>
    <scope>NUCLEOTIDE SEQUENCE [LARGE SCALE GENOMIC DNA]</scope>
    <source>
        <strain evidence="18 19">CLL-7-23</strain>
    </source>
</reference>
<comment type="similarity">
    <text evidence="5 14 16">Belongs to the RNase HII family.</text>
</comment>
<comment type="cofactor">
    <cofactor evidence="2">
        <name>Mg(2+)</name>
        <dbReference type="ChEBI" id="CHEBI:18420"/>
    </cofactor>
</comment>
<dbReference type="PANTHER" id="PTHR10954">
    <property type="entry name" value="RIBONUCLEASE H2 SUBUNIT A"/>
    <property type="match status" value="1"/>
</dbReference>
<evidence type="ECO:0000256" key="14">
    <source>
        <dbReference type="HAMAP-Rule" id="MF_00052"/>
    </source>
</evidence>
<accession>A0ABT4X375</accession>
<feature type="domain" description="RNase H type-2" evidence="17">
    <location>
        <begin position="72"/>
        <end position="257"/>
    </location>
</feature>
<dbReference type="SUPFAM" id="SSF53098">
    <property type="entry name" value="Ribonuclease H-like"/>
    <property type="match status" value="1"/>
</dbReference>
<dbReference type="RefSeq" id="WP_271339731.1">
    <property type="nucleotide sequence ID" value="NZ_JAQKAB010000002.1"/>
</dbReference>
<dbReference type="Gene3D" id="3.30.420.10">
    <property type="entry name" value="Ribonuclease H-like superfamily/Ribonuclease H"/>
    <property type="match status" value="1"/>
</dbReference>
<evidence type="ECO:0000256" key="13">
    <source>
        <dbReference type="ARBA" id="ARBA00023211"/>
    </source>
</evidence>
<feature type="binding site" evidence="14 15">
    <location>
        <position position="79"/>
    </location>
    <ligand>
        <name>a divalent metal cation</name>
        <dbReference type="ChEBI" id="CHEBI:60240"/>
    </ligand>
</feature>
<sequence length="257" mass="28690">MKTLTVKEVKERLQSVKVKNDPFIEQCLKDERKSVQALITAWLKRNERLLAMQEDWWTMTCYERSLTEHGYQYIAGIDEAGRGPLAGPVVAAAVILTKDCQILGLTDSKKLSKQKREDYYSFIMEEARAVGVGIVDADVIDDINIYEASKQAMTKAVQALSLAPDYLLIDAMSLPLVTKQTSLIKGDAKSASIAAGACIAKVTRDKLMDEYADKYPMYGFEKHKGYGTKEHLDALAKYGPSPIHRRSFAPVLAHLNK</sequence>
<dbReference type="CDD" id="cd07182">
    <property type="entry name" value="RNase_HII_bacteria_HII_like"/>
    <property type="match status" value="1"/>
</dbReference>
<keyword evidence="13 14" id="KW-0464">Manganese</keyword>
<dbReference type="PANTHER" id="PTHR10954:SF18">
    <property type="entry name" value="RIBONUCLEASE HII"/>
    <property type="match status" value="1"/>
</dbReference>
<feature type="binding site" evidence="14 15">
    <location>
        <position position="78"/>
    </location>
    <ligand>
        <name>a divalent metal cation</name>
        <dbReference type="ChEBI" id="CHEBI:60240"/>
    </ligand>
</feature>
<evidence type="ECO:0000256" key="3">
    <source>
        <dbReference type="ARBA" id="ARBA00004065"/>
    </source>
</evidence>
<keyword evidence="11 14" id="KW-0255">Endonuclease</keyword>
<dbReference type="InterPro" id="IPR012337">
    <property type="entry name" value="RNaseH-like_sf"/>
</dbReference>
<dbReference type="EC" id="3.1.26.4" evidence="6 14"/>
<evidence type="ECO:0000256" key="5">
    <source>
        <dbReference type="ARBA" id="ARBA00007383"/>
    </source>
</evidence>